<dbReference type="EMBL" id="JANPWB010000006">
    <property type="protein sequence ID" value="KAJ1182476.1"/>
    <property type="molecule type" value="Genomic_DNA"/>
</dbReference>
<gene>
    <name evidence="1" type="ORF">NDU88_007666</name>
</gene>
<name>A0AAV7U1C5_PLEWA</name>
<evidence type="ECO:0000313" key="1">
    <source>
        <dbReference type="EMBL" id="KAJ1182476.1"/>
    </source>
</evidence>
<accession>A0AAV7U1C5</accession>
<dbReference type="AlphaFoldDB" id="A0AAV7U1C5"/>
<evidence type="ECO:0000313" key="2">
    <source>
        <dbReference type="Proteomes" id="UP001066276"/>
    </source>
</evidence>
<comment type="caution">
    <text evidence="1">The sequence shown here is derived from an EMBL/GenBank/DDBJ whole genome shotgun (WGS) entry which is preliminary data.</text>
</comment>
<sequence length="75" mass="7789">MCVLHYDSHSWKLWLLERLEAEAAAAQPCAKVCEGGVKLGTPQPLSVGNVQEGKRGLLGFRDVPGSVGSLAAGGA</sequence>
<proteinExistence type="predicted"/>
<protein>
    <submittedName>
        <fullName evidence="1">Uncharacterized protein</fullName>
    </submittedName>
</protein>
<keyword evidence="2" id="KW-1185">Reference proteome</keyword>
<dbReference type="Proteomes" id="UP001066276">
    <property type="component" value="Chromosome 3_2"/>
</dbReference>
<organism evidence="1 2">
    <name type="scientific">Pleurodeles waltl</name>
    <name type="common">Iberian ribbed newt</name>
    <dbReference type="NCBI Taxonomy" id="8319"/>
    <lineage>
        <taxon>Eukaryota</taxon>
        <taxon>Metazoa</taxon>
        <taxon>Chordata</taxon>
        <taxon>Craniata</taxon>
        <taxon>Vertebrata</taxon>
        <taxon>Euteleostomi</taxon>
        <taxon>Amphibia</taxon>
        <taxon>Batrachia</taxon>
        <taxon>Caudata</taxon>
        <taxon>Salamandroidea</taxon>
        <taxon>Salamandridae</taxon>
        <taxon>Pleurodelinae</taxon>
        <taxon>Pleurodeles</taxon>
    </lineage>
</organism>
<reference evidence="1" key="1">
    <citation type="journal article" date="2022" name="bioRxiv">
        <title>Sequencing and chromosome-scale assembly of the giantPleurodeles waltlgenome.</title>
        <authorList>
            <person name="Brown T."/>
            <person name="Elewa A."/>
            <person name="Iarovenko S."/>
            <person name="Subramanian E."/>
            <person name="Araus A.J."/>
            <person name="Petzold A."/>
            <person name="Susuki M."/>
            <person name="Suzuki K.-i.T."/>
            <person name="Hayashi T."/>
            <person name="Toyoda A."/>
            <person name="Oliveira C."/>
            <person name="Osipova E."/>
            <person name="Leigh N.D."/>
            <person name="Simon A."/>
            <person name="Yun M.H."/>
        </authorList>
    </citation>
    <scope>NUCLEOTIDE SEQUENCE</scope>
    <source>
        <strain evidence="1">20211129_DDA</strain>
        <tissue evidence="1">Liver</tissue>
    </source>
</reference>